<protein>
    <recommendedName>
        <fullName evidence="7">Dihydrofolate synthase/folylpolyglutamate synthase</fullName>
        <ecNumber evidence="5">6.3.2.12</ecNumber>
        <ecNumber evidence="6">6.3.2.17</ecNumber>
    </recommendedName>
    <alternativeName>
        <fullName evidence="16">Folylpoly-gamma-glutamate synthetase-dihydrofolate synthetase</fullName>
    </alternativeName>
    <alternativeName>
        <fullName evidence="14">Folylpolyglutamate synthetase</fullName>
    </alternativeName>
    <alternativeName>
        <fullName evidence="15">Tetrahydrofolylpolyglutamate synthase</fullName>
    </alternativeName>
</protein>
<dbReference type="SUPFAM" id="SSF53244">
    <property type="entry name" value="MurD-like peptide ligases, peptide-binding domain"/>
    <property type="match status" value="1"/>
</dbReference>
<comment type="catalytic activity">
    <reaction evidence="18">
        <text>10-formyltetrahydrofolyl-(gamma-L-Glu)(n) + L-glutamate + ATP = 10-formyltetrahydrofolyl-(gamma-L-Glu)(n+1) + ADP + phosphate + H(+)</text>
        <dbReference type="Rhea" id="RHEA:51904"/>
        <dbReference type="Rhea" id="RHEA-COMP:13088"/>
        <dbReference type="Rhea" id="RHEA-COMP:14300"/>
        <dbReference type="ChEBI" id="CHEBI:15378"/>
        <dbReference type="ChEBI" id="CHEBI:29985"/>
        <dbReference type="ChEBI" id="CHEBI:30616"/>
        <dbReference type="ChEBI" id="CHEBI:43474"/>
        <dbReference type="ChEBI" id="CHEBI:134413"/>
        <dbReference type="ChEBI" id="CHEBI:456216"/>
        <dbReference type="EC" id="6.3.2.17"/>
    </reaction>
</comment>
<dbReference type="InterPro" id="IPR004101">
    <property type="entry name" value="Mur_ligase_C"/>
</dbReference>
<evidence type="ECO:0000256" key="1">
    <source>
        <dbReference type="ARBA" id="ARBA00002714"/>
    </source>
</evidence>
<evidence type="ECO:0000256" key="16">
    <source>
        <dbReference type="ARBA" id="ARBA00032510"/>
    </source>
</evidence>
<evidence type="ECO:0000256" key="2">
    <source>
        <dbReference type="ARBA" id="ARBA00004799"/>
    </source>
</evidence>
<keyword evidence="8 21" id="KW-0436">Ligase</keyword>
<dbReference type="GO" id="GO:0005737">
    <property type="term" value="C:cytoplasm"/>
    <property type="evidence" value="ECO:0007669"/>
    <property type="project" value="TreeGrafter"/>
</dbReference>
<comment type="caution">
    <text evidence="23">The sequence shown here is derived from an EMBL/GenBank/DDBJ whole genome shotgun (WGS) entry which is preliminary data.</text>
</comment>
<evidence type="ECO:0000256" key="3">
    <source>
        <dbReference type="ARBA" id="ARBA00005150"/>
    </source>
</evidence>
<evidence type="ECO:0000259" key="22">
    <source>
        <dbReference type="Pfam" id="PF02875"/>
    </source>
</evidence>
<evidence type="ECO:0000256" key="10">
    <source>
        <dbReference type="ARBA" id="ARBA00022741"/>
    </source>
</evidence>
<evidence type="ECO:0000256" key="8">
    <source>
        <dbReference type="ARBA" id="ARBA00022598"/>
    </source>
</evidence>
<comment type="catalytic activity">
    <reaction evidence="17">
        <text>(6S)-5,6,7,8-tetrahydrofolyl-(gamma-L-Glu)(n) + L-glutamate + ATP = (6S)-5,6,7,8-tetrahydrofolyl-(gamma-L-Glu)(n+1) + ADP + phosphate + H(+)</text>
        <dbReference type="Rhea" id="RHEA:10580"/>
        <dbReference type="Rhea" id="RHEA-COMP:14738"/>
        <dbReference type="Rhea" id="RHEA-COMP:14740"/>
        <dbReference type="ChEBI" id="CHEBI:15378"/>
        <dbReference type="ChEBI" id="CHEBI:29985"/>
        <dbReference type="ChEBI" id="CHEBI:30616"/>
        <dbReference type="ChEBI" id="CHEBI:43474"/>
        <dbReference type="ChEBI" id="CHEBI:141005"/>
        <dbReference type="ChEBI" id="CHEBI:456216"/>
        <dbReference type="EC" id="6.3.2.17"/>
    </reaction>
</comment>
<evidence type="ECO:0000256" key="7">
    <source>
        <dbReference type="ARBA" id="ARBA00019357"/>
    </source>
</evidence>
<dbReference type="GO" id="GO:0004326">
    <property type="term" value="F:tetrahydrofolylpolyglutamate synthase activity"/>
    <property type="evidence" value="ECO:0007669"/>
    <property type="project" value="UniProtKB-EC"/>
</dbReference>
<keyword evidence="13" id="KW-0289">Folate biosynthesis</keyword>
<proteinExistence type="inferred from homology"/>
<dbReference type="SUPFAM" id="SSF53623">
    <property type="entry name" value="MurD-like peptide ligases, catalytic domain"/>
    <property type="match status" value="1"/>
</dbReference>
<name>A0A845U8L3_9PROT</name>
<evidence type="ECO:0000256" key="19">
    <source>
        <dbReference type="ARBA" id="ARBA00049035"/>
    </source>
</evidence>
<dbReference type="GO" id="GO:0008841">
    <property type="term" value="F:dihydrofolate synthase activity"/>
    <property type="evidence" value="ECO:0007669"/>
    <property type="project" value="UniProtKB-EC"/>
</dbReference>
<evidence type="ECO:0000256" key="13">
    <source>
        <dbReference type="ARBA" id="ARBA00022909"/>
    </source>
</evidence>
<evidence type="ECO:0000256" key="11">
    <source>
        <dbReference type="ARBA" id="ARBA00022840"/>
    </source>
</evidence>
<comment type="catalytic activity">
    <reaction evidence="19">
        <text>(6R)-5,10-methylenetetrahydrofolyl-(gamma-L-Glu)(n) + L-glutamate + ATP = (6R)-5,10-methylenetetrahydrofolyl-(gamma-L-Glu)(n+1) + ADP + phosphate + H(+)</text>
        <dbReference type="Rhea" id="RHEA:51912"/>
        <dbReference type="Rhea" id="RHEA-COMP:13257"/>
        <dbReference type="Rhea" id="RHEA-COMP:13258"/>
        <dbReference type="ChEBI" id="CHEBI:15378"/>
        <dbReference type="ChEBI" id="CHEBI:29985"/>
        <dbReference type="ChEBI" id="CHEBI:30616"/>
        <dbReference type="ChEBI" id="CHEBI:43474"/>
        <dbReference type="ChEBI" id="CHEBI:136572"/>
        <dbReference type="ChEBI" id="CHEBI:456216"/>
        <dbReference type="EC" id="6.3.2.17"/>
    </reaction>
</comment>
<comment type="function">
    <text evidence="1">Functions in two distinct reactions of the de novo folate biosynthetic pathway. Catalyzes the addition of a glutamate residue to dihydropteroate (7,8-dihydropteroate or H2Pte) to form dihydrofolate (7,8-dihydrofolate monoglutamate or H2Pte-Glu). Also catalyzes successive additions of L-glutamate to tetrahydrofolate or 10-formyltetrahydrofolate or 5,10-methylenetetrahydrofolate, leading to folylpolyglutamate derivatives.</text>
</comment>
<keyword evidence="12" id="KW-0460">Magnesium</keyword>
<dbReference type="EMBL" id="WNJL01000030">
    <property type="protein sequence ID" value="NDU42509.1"/>
    <property type="molecule type" value="Genomic_DNA"/>
</dbReference>
<comment type="similarity">
    <text evidence="4 21">Belongs to the folylpolyglutamate synthase family.</text>
</comment>
<comment type="catalytic activity">
    <reaction evidence="20">
        <text>7,8-dihydropteroate + L-glutamate + ATP = 7,8-dihydrofolate + ADP + phosphate + H(+)</text>
        <dbReference type="Rhea" id="RHEA:23584"/>
        <dbReference type="ChEBI" id="CHEBI:15378"/>
        <dbReference type="ChEBI" id="CHEBI:17839"/>
        <dbReference type="ChEBI" id="CHEBI:29985"/>
        <dbReference type="ChEBI" id="CHEBI:30616"/>
        <dbReference type="ChEBI" id="CHEBI:43474"/>
        <dbReference type="ChEBI" id="CHEBI:57451"/>
        <dbReference type="ChEBI" id="CHEBI:456216"/>
        <dbReference type="EC" id="6.3.2.12"/>
    </reaction>
</comment>
<dbReference type="EC" id="6.3.2.12" evidence="5"/>
<keyword evidence="11 21" id="KW-0067">ATP-binding</keyword>
<evidence type="ECO:0000256" key="17">
    <source>
        <dbReference type="ARBA" id="ARBA00047493"/>
    </source>
</evidence>
<evidence type="ECO:0000256" key="5">
    <source>
        <dbReference type="ARBA" id="ARBA00013023"/>
    </source>
</evidence>
<dbReference type="AlphaFoldDB" id="A0A845U8L3"/>
<dbReference type="GO" id="GO:0046656">
    <property type="term" value="P:folic acid biosynthetic process"/>
    <property type="evidence" value="ECO:0007669"/>
    <property type="project" value="UniProtKB-KW"/>
</dbReference>
<evidence type="ECO:0000256" key="12">
    <source>
        <dbReference type="ARBA" id="ARBA00022842"/>
    </source>
</evidence>
<comment type="pathway">
    <text evidence="3">Cofactor biosynthesis; tetrahydrofolylpolyglutamate biosynthesis.</text>
</comment>
<reference evidence="23" key="1">
    <citation type="submission" date="2019-11" db="EMBL/GenBank/DDBJ databases">
        <title>Acidithiobacillus ferrianus sp. nov.: a facultatively anaerobic and extremely acidophilic chemolithoautotroph.</title>
        <authorList>
            <person name="Norris P.R."/>
            <person name="Falagan C."/>
            <person name="Moya-Beltran A."/>
            <person name="Castro M."/>
            <person name="Quatrini R."/>
            <person name="Johnson D.B."/>
        </authorList>
    </citation>
    <scope>NUCLEOTIDE SEQUENCE [LARGE SCALE GENOMIC DNA]</scope>
    <source>
        <strain evidence="23">MG</strain>
    </source>
</reference>
<dbReference type="NCBIfam" id="TIGR01499">
    <property type="entry name" value="folC"/>
    <property type="match status" value="1"/>
</dbReference>
<evidence type="ECO:0000256" key="9">
    <source>
        <dbReference type="ARBA" id="ARBA00022723"/>
    </source>
</evidence>
<dbReference type="PANTHER" id="PTHR11136">
    <property type="entry name" value="FOLYLPOLYGLUTAMATE SYNTHASE-RELATED"/>
    <property type="match status" value="1"/>
</dbReference>
<dbReference type="InterPro" id="IPR036565">
    <property type="entry name" value="Mur-like_cat_sf"/>
</dbReference>
<dbReference type="GO" id="GO:0046872">
    <property type="term" value="F:metal ion binding"/>
    <property type="evidence" value="ECO:0007669"/>
    <property type="project" value="UniProtKB-KW"/>
</dbReference>
<evidence type="ECO:0000256" key="20">
    <source>
        <dbReference type="ARBA" id="ARBA00049161"/>
    </source>
</evidence>
<evidence type="ECO:0000256" key="18">
    <source>
        <dbReference type="ARBA" id="ARBA00047808"/>
    </source>
</evidence>
<gene>
    <name evidence="23" type="ORF">GL267_07600</name>
</gene>
<evidence type="ECO:0000256" key="15">
    <source>
        <dbReference type="ARBA" id="ARBA00030592"/>
    </source>
</evidence>
<dbReference type="Gene3D" id="3.40.1190.10">
    <property type="entry name" value="Mur-like, catalytic domain"/>
    <property type="match status" value="1"/>
</dbReference>
<evidence type="ECO:0000256" key="14">
    <source>
        <dbReference type="ARBA" id="ARBA00030048"/>
    </source>
</evidence>
<dbReference type="PANTHER" id="PTHR11136:SF0">
    <property type="entry name" value="DIHYDROFOLATE SYNTHETASE-RELATED"/>
    <property type="match status" value="1"/>
</dbReference>
<dbReference type="Gene3D" id="3.90.190.20">
    <property type="entry name" value="Mur ligase, C-terminal domain"/>
    <property type="match status" value="1"/>
</dbReference>
<organism evidence="23">
    <name type="scientific">Acidithiobacillus ferrianus</name>
    <dbReference type="NCBI Taxonomy" id="2678518"/>
    <lineage>
        <taxon>Bacteria</taxon>
        <taxon>Pseudomonadati</taxon>
        <taxon>Pseudomonadota</taxon>
        <taxon>Acidithiobacillia</taxon>
        <taxon>Acidithiobacillales</taxon>
        <taxon>Acidithiobacillaceae</taxon>
        <taxon>Acidithiobacillus</taxon>
    </lineage>
</organism>
<dbReference type="GO" id="GO:0005524">
    <property type="term" value="F:ATP binding"/>
    <property type="evidence" value="ECO:0007669"/>
    <property type="project" value="UniProtKB-KW"/>
</dbReference>
<dbReference type="Pfam" id="PF02875">
    <property type="entry name" value="Mur_ligase_C"/>
    <property type="match status" value="1"/>
</dbReference>
<dbReference type="PIRSF" id="PIRSF001563">
    <property type="entry name" value="Folylpolyglu_synth"/>
    <property type="match status" value="1"/>
</dbReference>
<comment type="pathway">
    <text evidence="2">Cofactor biosynthesis; tetrahydrofolate biosynthesis; 7,8-dihydrofolate from 2-amino-4-hydroxy-6-hydroxymethyl-7,8-dihydropteridine diphosphate and 4-aminobenzoate: step 2/2.</text>
</comment>
<dbReference type="InterPro" id="IPR036615">
    <property type="entry name" value="Mur_ligase_C_dom_sf"/>
</dbReference>
<dbReference type="EC" id="6.3.2.17" evidence="6"/>
<evidence type="ECO:0000313" key="23">
    <source>
        <dbReference type="EMBL" id="NDU42509.1"/>
    </source>
</evidence>
<keyword evidence="10 21" id="KW-0547">Nucleotide-binding</keyword>
<feature type="domain" description="Mur ligase C-terminal" evidence="22">
    <location>
        <begin position="287"/>
        <end position="413"/>
    </location>
</feature>
<dbReference type="InterPro" id="IPR001645">
    <property type="entry name" value="Folylpolyglutamate_synth"/>
</dbReference>
<keyword evidence="9" id="KW-0479">Metal-binding</keyword>
<accession>A0A845U8L3</accession>
<evidence type="ECO:0000256" key="21">
    <source>
        <dbReference type="PIRNR" id="PIRNR001563"/>
    </source>
</evidence>
<sequence length="432" mass="46298">MGPLSDALSDWVAALAGPPEQIALGLERMIAAMAILKIPARLPMPVILVGGTNGKGSVVAYLEAFYSQGGYRVGAYTSPHLWWFGERLRLAGQPASESFWREQLAEVADAARRISLTYFEITTLAAVKMMLAVGVEVAILEVGLGGRLDAVNAFLPDCSVVTTVDLDHQDWLGPDRISIGREKAGIFRRGVPALYGDAEDPCASVLEAAVRDAVPLRQLGRDFGIDPQRMRWTGFGEEKPVAAPVWAGQAQWDNLALAVAAVSTLRTRLPVPDAAVSAWTRVPKLPGRCQWLQPWGKDAPRMLVDVAHNPQAARQLAALLAARKGSGRCVALVGMLADKDIAGTLAPLLDWVDIWHTLDIADTPRAATAARLRHILEDAGATAVSGDGSLGQALEAARRTLRGEGVLLCFGSFHLVKQLPVAWFLEETACSG</sequence>
<evidence type="ECO:0000256" key="4">
    <source>
        <dbReference type="ARBA" id="ARBA00008276"/>
    </source>
</evidence>
<evidence type="ECO:0000256" key="6">
    <source>
        <dbReference type="ARBA" id="ARBA00013025"/>
    </source>
</evidence>